<proteinExistence type="predicted"/>
<sequence>MNEQKVFHAVVGKEGGWWNIWVPELDQVTCTRKSRKIASYTRTLIAAILGIPESSFRVERELVSAAEFERRYTAAVRSTDAQEKL</sequence>
<organism evidence="2 4">
    <name type="scientific">Glutamicibacter halophytocola</name>
    <dbReference type="NCBI Taxonomy" id="1933880"/>
    <lineage>
        <taxon>Bacteria</taxon>
        <taxon>Bacillati</taxon>
        <taxon>Actinomycetota</taxon>
        <taxon>Actinomycetes</taxon>
        <taxon>Micrococcales</taxon>
        <taxon>Micrococcaceae</taxon>
        <taxon>Glutamicibacter</taxon>
    </lineage>
</organism>
<evidence type="ECO:0000313" key="2">
    <source>
        <dbReference type="EMBL" id="UUX58579.1"/>
    </source>
</evidence>
<dbReference type="EMBL" id="CP042260">
    <property type="protein sequence ID" value="QDY66475.1"/>
    <property type="molecule type" value="Genomic_DNA"/>
</dbReference>
<dbReference type="Proteomes" id="UP001060018">
    <property type="component" value="Chromosome"/>
</dbReference>
<dbReference type="RefSeq" id="WP_146276514.1">
    <property type="nucleotide sequence ID" value="NZ_CP042260.1"/>
</dbReference>
<gene>
    <name evidence="1" type="ORF">FQA45_09115</name>
    <name evidence="2" type="ORF">NUH22_14960</name>
</gene>
<evidence type="ECO:0000313" key="1">
    <source>
        <dbReference type="EMBL" id="QDY66475.1"/>
    </source>
</evidence>
<evidence type="ECO:0000313" key="3">
    <source>
        <dbReference type="Proteomes" id="UP000320717"/>
    </source>
</evidence>
<protein>
    <submittedName>
        <fullName evidence="2">Uncharacterized protein</fullName>
    </submittedName>
</protein>
<dbReference type="EMBL" id="CP102487">
    <property type="protein sequence ID" value="UUX58579.1"/>
    <property type="molecule type" value="Genomic_DNA"/>
</dbReference>
<accession>A0A5B8I1G8</accession>
<dbReference type="AlphaFoldDB" id="A0A5B8I1G8"/>
<dbReference type="Proteomes" id="UP000320717">
    <property type="component" value="Chromosome"/>
</dbReference>
<keyword evidence="3" id="KW-1185">Reference proteome</keyword>
<dbReference type="OrthoDB" id="5772641at2"/>
<reference evidence="1 3" key="1">
    <citation type="submission" date="2019-07" db="EMBL/GenBank/DDBJ databases">
        <title>Complete Genome Sequence of drought tolerant Plant Growth-Promoting Rhizobacterium Glutamicibacter halophytocola DR408.</title>
        <authorList>
            <person name="Nishu S.D."/>
            <person name="Lee T.K."/>
        </authorList>
    </citation>
    <scope>NUCLEOTIDE SEQUENCE [LARGE SCALE GENOMIC DNA]</scope>
    <source>
        <strain evidence="1 3">DR408</strain>
    </source>
</reference>
<name>A0A5B8I1G8_9MICC</name>
<evidence type="ECO:0000313" key="4">
    <source>
        <dbReference type="Proteomes" id="UP001060018"/>
    </source>
</evidence>
<reference evidence="2" key="2">
    <citation type="journal article" date="2022" name="Pest Manag. Sci.">
        <title>Glutamicibacter halophytocola-mediated host fitness of potato tuber moth on Solanaceae crops.</title>
        <authorList>
            <person name="Wang W."/>
            <person name="Xiao G."/>
            <person name="Du G."/>
            <person name="Chang L."/>
            <person name="Yang Y."/>
            <person name="Ye J."/>
            <person name="Chen B."/>
        </authorList>
    </citation>
    <scope>NUCLEOTIDE SEQUENCE</scope>
    <source>
        <strain evidence="2">S2</strain>
    </source>
</reference>